<dbReference type="Gene3D" id="1.20.1440.120">
    <property type="entry name" value="Recombination protein O, C-terminal domain"/>
    <property type="match status" value="1"/>
</dbReference>
<evidence type="ECO:0000256" key="4">
    <source>
        <dbReference type="ARBA" id="ARBA00023172"/>
    </source>
</evidence>
<comment type="similarity">
    <text evidence="1 7">Belongs to the RecO family.</text>
</comment>
<dbReference type="SUPFAM" id="SSF57863">
    <property type="entry name" value="ArfGap/RecO-like zinc finger"/>
    <property type="match status" value="1"/>
</dbReference>
<evidence type="ECO:0000256" key="2">
    <source>
        <dbReference type="ARBA" id="ARBA00021310"/>
    </source>
</evidence>
<keyword evidence="4 7" id="KW-0233">DNA recombination</keyword>
<gene>
    <name evidence="7" type="primary">recO</name>
    <name evidence="9" type="ORF">CCS01_22280</name>
</gene>
<dbReference type="RefSeq" id="WP_104521023.1">
    <property type="nucleotide sequence ID" value="NZ_NHRY01000232.1"/>
</dbReference>
<dbReference type="Pfam" id="PF02565">
    <property type="entry name" value="RecO_C"/>
    <property type="match status" value="1"/>
</dbReference>
<dbReference type="InterPro" id="IPR042242">
    <property type="entry name" value="RecO_C"/>
</dbReference>
<dbReference type="OrthoDB" id="9804792at2"/>
<evidence type="ECO:0000256" key="7">
    <source>
        <dbReference type="HAMAP-Rule" id="MF_00201"/>
    </source>
</evidence>
<protein>
    <recommendedName>
        <fullName evidence="2 7">DNA repair protein RecO</fullName>
    </recommendedName>
    <alternativeName>
        <fullName evidence="6 7">Recombination protein O</fullName>
    </alternativeName>
</protein>
<dbReference type="EMBL" id="NHRY01000232">
    <property type="protein sequence ID" value="PPQ29126.1"/>
    <property type="molecule type" value="Genomic_DNA"/>
</dbReference>
<dbReference type="InterPro" id="IPR037278">
    <property type="entry name" value="ARFGAP/RecO"/>
</dbReference>
<dbReference type="InterPro" id="IPR022572">
    <property type="entry name" value="DNA_rep/recomb_RecO_N"/>
</dbReference>
<organism evidence="9 10">
    <name type="scientific">Rhodopila globiformis</name>
    <name type="common">Rhodopseudomonas globiformis</name>
    <dbReference type="NCBI Taxonomy" id="1071"/>
    <lineage>
        <taxon>Bacteria</taxon>
        <taxon>Pseudomonadati</taxon>
        <taxon>Pseudomonadota</taxon>
        <taxon>Alphaproteobacteria</taxon>
        <taxon>Acetobacterales</taxon>
        <taxon>Acetobacteraceae</taxon>
        <taxon>Rhodopila</taxon>
    </lineage>
</organism>
<feature type="domain" description="DNA replication/recombination mediator RecO N-terminal" evidence="8">
    <location>
        <begin position="1"/>
        <end position="75"/>
    </location>
</feature>
<comment type="function">
    <text evidence="7">Involved in DNA repair and RecF pathway recombination.</text>
</comment>
<keyword evidence="5 7" id="KW-0234">DNA repair</keyword>
<dbReference type="InterPro" id="IPR003717">
    <property type="entry name" value="RecO"/>
</dbReference>
<proteinExistence type="inferred from homology"/>
<sequence length="257" mass="27731">MEWDSPAIVLDARLYGEGDAVATVMTEAHGLHRGLARGGASRGKAATWQAGNLVHVRWTARLADQLGSFSGELIHPGAAQAMQEALPLSMLTSACAVAEGALPERVPQPRIFHGLLGLIPRLPLGESVLEDLIRWELVLLAELGYGLDLSVCAVTGRRDGLELVSPRTGRAVTREGARDWAPKLLPLPEFLVCSDPASRTGDPVAWRDGLRLTGHFLARDAFGHQHRPLPQARQMLYDRVSALAEQFEKGIAPTHAG</sequence>
<dbReference type="SUPFAM" id="SSF50249">
    <property type="entry name" value="Nucleic acid-binding proteins"/>
    <property type="match status" value="1"/>
</dbReference>
<dbReference type="GO" id="GO:0043590">
    <property type="term" value="C:bacterial nucleoid"/>
    <property type="evidence" value="ECO:0007669"/>
    <property type="project" value="TreeGrafter"/>
</dbReference>
<keyword evidence="3 7" id="KW-0227">DNA damage</keyword>
<name>A0A2S6N3E8_RHOGL</name>
<evidence type="ECO:0000256" key="6">
    <source>
        <dbReference type="ARBA" id="ARBA00033409"/>
    </source>
</evidence>
<dbReference type="InterPro" id="IPR012340">
    <property type="entry name" value="NA-bd_OB-fold"/>
</dbReference>
<dbReference type="HAMAP" id="MF_00201">
    <property type="entry name" value="RecO"/>
    <property type="match status" value="1"/>
</dbReference>
<keyword evidence="10" id="KW-1185">Reference proteome</keyword>
<dbReference type="NCBIfam" id="TIGR00613">
    <property type="entry name" value="reco"/>
    <property type="match status" value="1"/>
</dbReference>
<accession>A0A2S6N3E8</accession>
<dbReference type="GO" id="GO:0006310">
    <property type="term" value="P:DNA recombination"/>
    <property type="evidence" value="ECO:0007669"/>
    <property type="project" value="UniProtKB-UniRule"/>
</dbReference>
<evidence type="ECO:0000256" key="1">
    <source>
        <dbReference type="ARBA" id="ARBA00007452"/>
    </source>
</evidence>
<evidence type="ECO:0000259" key="8">
    <source>
        <dbReference type="Pfam" id="PF11967"/>
    </source>
</evidence>
<comment type="caution">
    <text evidence="9">The sequence shown here is derived from an EMBL/GenBank/DDBJ whole genome shotgun (WGS) entry which is preliminary data.</text>
</comment>
<dbReference type="Pfam" id="PF11967">
    <property type="entry name" value="RecO_N"/>
    <property type="match status" value="1"/>
</dbReference>
<dbReference type="AlphaFoldDB" id="A0A2S6N3E8"/>
<dbReference type="Proteomes" id="UP000239724">
    <property type="component" value="Unassembled WGS sequence"/>
</dbReference>
<evidence type="ECO:0000256" key="5">
    <source>
        <dbReference type="ARBA" id="ARBA00023204"/>
    </source>
</evidence>
<evidence type="ECO:0000313" key="9">
    <source>
        <dbReference type="EMBL" id="PPQ29126.1"/>
    </source>
</evidence>
<dbReference type="GO" id="GO:0006302">
    <property type="term" value="P:double-strand break repair"/>
    <property type="evidence" value="ECO:0007669"/>
    <property type="project" value="TreeGrafter"/>
</dbReference>
<reference evidence="9 10" key="1">
    <citation type="journal article" date="2018" name="Arch. Microbiol.">
        <title>New insights into the metabolic potential of the phototrophic purple bacterium Rhodopila globiformis DSM 161(T) from its draft genome sequence and evidence for a vanadium-dependent nitrogenase.</title>
        <authorList>
            <person name="Imhoff J.F."/>
            <person name="Rahn T."/>
            <person name="Kunzel S."/>
            <person name="Neulinger S.C."/>
        </authorList>
    </citation>
    <scope>NUCLEOTIDE SEQUENCE [LARGE SCALE GENOMIC DNA]</scope>
    <source>
        <strain evidence="9 10">DSM 161</strain>
    </source>
</reference>
<evidence type="ECO:0000313" key="10">
    <source>
        <dbReference type="Proteomes" id="UP000239724"/>
    </source>
</evidence>
<dbReference type="PANTHER" id="PTHR33991:SF1">
    <property type="entry name" value="DNA REPAIR PROTEIN RECO"/>
    <property type="match status" value="1"/>
</dbReference>
<evidence type="ECO:0000256" key="3">
    <source>
        <dbReference type="ARBA" id="ARBA00022763"/>
    </source>
</evidence>
<dbReference type="PANTHER" id="PTHR33991">
    <property type="entry name" value="DNA REPAIR PROTEIN RECO"/>
    <property type="match status" value="1"/>
</dbReference>
<dbReference type="Gene3D" id="2.40.50.140">
    <property type="entry name" value="Nucleic acid-binding proteins"/>
    <property type="match status" value="1"/>
</dbReference>